<dbReference type="PANTHER" id="PTHR12112:SF39">
    <property type="entry name" value="EG:152A3.5 PROTEIN (FBGN0003116_PN PROTEIN)"/>
    <property type="match status" value="1"/>
</dbReference>
<dbReference type="OrthoDB" id="374045at2759"/>
<reference evidence="6" key="1">
    <citation type="journal article" date="2016" name="Proc. Natl. Acad. Sci. U.S.A.">
        <title>Lipid metabolic changes in an early divergent fungus govern the establishment of a mutualistic symbiosis with endobacteria.</title>
        <authorList>
            <person name="Lastovetsky O.A."/>
            <person name="Gaspar M.L."/>
            <person name="Mondo S.J."/>
            <person name="LaButti K.M."/>
            <person name="Sandor L."/>
            <person name="Grigoriev I.V."/>
            <person name="Henry S.A."/>
            <person name="Pawlowska T.E."/>
        </authorList>
    </citation>
    <scope>NUCLEOTIDE SEQUENCE [LARGE SCALE GENOMIC DNA]</scope>
    <source>
        <strain evidence="6">ATCC 52814</strain>
    </source>
</reference>
<evidence type="ECO:0000313" key="6">
    <source>
        <dbReference type="EMBL" id="ORE07171.1"/>
    </source>
</evidence>
<dbReference type="Pfam" id="PF02833">
    <property type="entry name" value="DHHA2"/>
    <property type="match status" value="1"/>
</dbReference>
<dbReference type="InterPro" id="IPR004097">
    <property type="entry name" value="DHHA2"/>
</dbReference>
<dbReference type="Gene3D" id="3.10.310.20">
    <property type="entry name" value="DHHA2 domain"/>
    <property type="match status" value="1"/>
</dbReference>
<dbReference type="SUPFAM" id="SSF64182">
    <property type="entry name" value="DHH phosphoesterases"/>
    <property type="match status" value="1"/>
</dbReference>
<keyword evidence="3" id="KW-0378">Hydrolase</keyword>
<comment type="cofactor">
    <cofactor evidence="1">
        <name>Mn(2+)</name>
        <dbReference type="ChEBI" id="CHEBI:29035"/>
    </cofactor>
</comment>
<dbReference type="GO" id="GO:0004309">
    <property type="term" value="F:exopolyphosphatase activity"/>
    <property type="evidence" value="ECO:0007669"/>
    <property type="project" value="TreeGrafter"/>
</dbReference>
<sequence length="349" mass="40420">MSIGEFLAQLHSSLDKQPRVIVSGNDSADLDSIISSLLFAYFSNLRDKTKTYVPVVKVPRVDLELRPELKYVFNQVGLDYQQLVCLEQVPSQGDVVLIDHNRATRPFDDNCKWKVTGVLDHHVDEGFYLNAPLRVIRMVGSCVSLVLDHFGNPQLDETLAKLAAAPLLTDTVNLRWELGRTTDLDVQVFDRLKTHVETTGYFKEIERIKSEVSEMPTEHILRRDYKEFEVGPYRIGTSSVNWYFEAWTERDHGYQSITETSLKFAKERKLDLQVIFTAFDHGQNGGYQRQLAVFVINEKLRPLQESLEASKDIGLKPLFDNYYQQENIKMSRKQIWPWIRQWIETSESK</sequence>
<dbReference type="AlphaFoldDB" id="A0A1X0R5C5"/>
<protein>
    <submittedName>
        <fullName evidence="6">DHH phosphoesterase</fullName>
    </submittedName>
</protein>
<dbReference type="PANTHER" id="PTHR12112">
    <property type="entry name" value="BNIP - RELATED"/>
    <property type="match status" value="1"/>
</dbReference>
<dbReference type="VEuPathDB" id="FungiDB:BCV72DRAFT_112583"/>
<dbReference type="EMBL" id="KV921909">
    <property type="protein sequence ID" value="ORE07171.1"/>
    <property type="molecule type" value="Genomic_DNA"/>
</dbReference>
<dbReference type="SMART" id="SM01131">
    <property type="entry name" value="DHHA2"/>
    <property type="match status" value="1"/>
</dbReference>
<keyword evidence="4" id="KW-0464">Manganese</keyword>
<evidence type="ECO:0000259" key="5">
    <source>
        <dbReference type="SMART" id="SM01131"/>
    </source>
</evidence>
<name>A0A1X0R5C5_RHIZD</name>
<evidence type="ECO:0000256" key="3">
    <source>
        <dbReference type="ARBA" id="ARBA00022801"/>
    </source>
</evidence>
<proteinExistence type="predicted"/>
<dbReference type="InterPro" id="IPR001667">
    <property type="entry name" value="DDH_dom"/>
</dbReference>
<evidence type="ECO:0000256" key="2">
    <source>
        <dbReference type="ARBA" id="ARBA00022723"/>
    </source>
</evidence>
<dbReference type="GO" id="GO:0046872">
    <property type="term" value="F:metal ion binding"/>
    <property type="evidence" value="ECO:0007669"/>
    <property type="project" value="UniProtKB-KW"/>
</dbReference>
<organism evidence="6">
    <name type="scientific">Rhizopus microsporus var. microsporus</name>
    <dbReference type="NCBI Taxonomy" id="86635"/>
    <lineage>
        <taxon>Eukaryota</taxon>
        <taxon>Fungi</taxon>
        <taxon>Fungi incertae sedis</taxon>
        <taxon>Mucoromycota</taxon>
        <taxon>Mucoromycotina</taxon>
        <taxon>Mucoromycetes</taxon>
        <taxon>Mucorales</taxon>
        <taxon>Mucorineae</taxon>
        <taxon>Rhizopodaceae</taxon>
        <taxon>Rhizopus</taxon>
    </lineage>
</organism>
<dbReference type="Proteomes" id="UP000242414">
    <property type="component" value="Unassembled WGS sequence"/>
</dbReference>
<evidence type="ECO:0000256" key="1">
    <source>
        <dbReference type="ARBA" id="ARBA00001936"/>
    </source>
</evidence>
<feature type="domain" description="DHHA2" evidence="5">
    <location>
        <begin position="202"/>
        <end position="343"/>
    </location>
</feature>
<dbReference type="InterPro" id="IPR038222">
    <property type="entry name" value="DHHA2_dom_sf"/>
</dbReference>
<accession>A0A1X0R5C5</accession>
<dbReference type="Pfam" id="PF01368">
    <property type="entry name" value="DHH"/>
    <property type="match status" value="1"/>
</dbReference>
<gene>
    <name evidence="6" type="ORF">BCV72DRAFT_112583</name>
</gene>
<dbReference type="InterPro" id="IPR038763">
    <property type="entry name" value="DHH_sf"/>
</dbReference>
<dbReference type="GO" id="GO:0005737">
    <property type="term" value="C:cytoplasm"/>
    <property type="evidence" value="ECO:0007669"/>
    <property type="project" value="InterPro"/>
</dbReference>
<keyword evidence="2" id="KW-0479">Metal-binding</keyword>
<evidence type="ECO:0000256" key="4">
    <source>
        <dbReference type="ARBA" id="ARBA00023211"/>
    </source>
</evidence>
<dbReference type="Gene3D" id="3.90.1640.10">
    <property type="entry name" value="inorganic pyrophosphatase (n-terminal core)"/>
    <property type="match status" value="1"/>
</dbReference>